<keyword evidence="2" id="KW-1185">Reference proteome</keyword>
<dbReference type="PANTHER" id="PTHR34427:SF5">
    <property type="entry name" value="DUF4283 DOMAIN-CONTAINING PROTEIN"/>
    <property type="match status" value="1"/>
</dbReference>
<proteinExistence type="predicted"/>
<reference evidence="1 2" key="1">
    <citation type="journal article" date="2024" name="G3 (Bethesda)">
        <title>Genome assembly of Hibiscus sabdariffa L. provides insights into metabolisms of medicinal natural products.</title>
        <authorList>
            <person name="Kim T."/>
        </authorList>
    </citation>
    <scope>NUCLEOTIDE SEQUENCE [LARGE SCALE GENOMIC DNA]</scope>
    <source>
        <strain evidence="1">TK-2024</strain>
        <tissue evidence="1">Old leaves</tissue>
    </source>
</reference>
<dbReference type="Proteomes" id="UP001396334">
    <property type="component" value="Unassembled WGS sequence"/>
</dbReference>
<dbReference type="PANTHER" id="PTHR34427">
    <property type="entry name" value="DUF4283 DOMAIN PROTEIN"/>
    <property type="match status" value="1"/>
</dbReference>
<organism evidence="1 2">
    <name type="scientific">Hibiscus sabdariffa</name>
    <name type="common">roselle</name>
    <dbReference type="NCBI Taxonomy" id="183260"/>
    <lineage>
        <taxon>Eukaryota</taxon>
        <taxon>Viridiplantae</taxon>
        <taxon>Streptophyta</taxon>
        <taxon>Embryophyta</taxon>
        <taxon>Tracheophyta</taxon>
        <taxon>Spermatophyta</taxon>
        <taxon>Magnoliopsida</taxon>
        <taxon>eudicotyledons</taxon>
        <taxon>Gunneridae</taxon>
        <taxon>Pentapetalae</taxon>
        <taxon>rosids</taxon>
        <taxon>malvids</taxon>
        <taxon>Malvales</taxon>
        <taxon>Malvaceae</taxon>
        <taxon>Malvoideae</taxon>
        <taxon>Hibiscus</taxon>
    </lineage>
</organism>
<name>A0ABR2RGP3_9ROSI</name>
<dbReference type="EMBL" id="JBBPBN010000022">
    <property type="protein sequence ID" value="KAK9012101.1"/>
    <property type="molecule type" value="Genomic_DNA"/>
</dbReference>
<evidence type="ECO:0000313" key="2">
    <source>
        <dbReference type="Proteomes" id="UP001396334"/>
    </source>
</evidence>
<protein>
    <recommendedName>
        <fullName evidence="3">DUF4283 domain-containing protein</fullName>
    </recommendedName>
</protein>
<evidence type="ECO:0008006" key="3">
    <source>
        <dbReference type="Google" id="ProtNLM"/>
    </source>
</evidence>
<gene>
    <name evidence="1" type="ORF">V6N11_040170</name>
</gene>
<sequence length="188" mass="21482">MEVISRCSIGRYRFPISNSDLTEALRLEKVGGVRVMRIFGSSVLLIFDDEEARQRVMESDMLSNWFDHVVDWNEAESAMVNRRVWLSVYGVPIHAWASGTFKRLVAHWGSVIQVAEATVELSSFERGRVLIETTSLDRIEECVELRVKDKIFPIRIAKAETFLRGPRCSYVCTSHRSNLESSDSEHGD</sequence>
<accession>A0ABR2RGP3</accession>
<evidence type="ECO:0000313" key="1">
    <source>
        <dbReference type="EMBL" id="KAK9012101.1"/>
    </source>
</evidence>
<comment type="caution">
    <text evidence="1">The sequence shown here is derived from an EMBL/GenBank/DDBJ whole genome shotgun (WGS) entry which is preliminary data.</text>
</comment>